<feature type="region of interest" description="Disordered" evidence="1">
    <location>
        <begin position="69"/>
        <end position="89"/>
    </location>
</feature>
<evidence type="ECO:0000313" key="2">
    <source>
        <dbReference type="EMBL" id="GMI83796.1"/>
    </source>
</evidence>
<feature type="region of interest" description="Disordered" evidence="1">
    <location>
        <begin position="167"/>
        <end position="193"/>
    </location>
</feature>
<feature type="compositionally biased region" description="Polar residues" evidence="1">
    <location>
        <begin position="69"/>
        <end position="78"/>
    </location>
</feature>
<reference evidence="2" key="1">
    <citation type="submission" date="2023-05" db="EMBL/GenBank/DDBJ databases">
        <title>Genome and transcriptome analyses reveal genes involved in the formation of fine ridges on petal epidermal cells in Hibiscus trionum.</title>
        <authorList>
            <person name="Koshimizu S."/>
            <person name="Masuda S."/>
            <person name="Ishii T."/>
            <person name="Shirasu K."/>
            <person name="Hoshino A."/>
            <person name="Arita M."/>
        </authorList>
    </citation>
    <scope>NUCLEOTIDE SEQUENCE</scope>
    <source>
        <strain evidence="2">Hamamatsu line</strain>
    </source>
</reference>
<gene>
    <name evidence="2" type="ORF">HRI_002048900</name>
</gene>
<keyword evidence="3" id="KW-1185">Reference proteome</keyword>
<evidence type="ECO:0000256" key="1">
    <source>
        <dbReference type="SAM" id="MobiDB-lite"/>
    </source>
</evidence>
<comment type="caution">
    <text evidence="2">The sequence shown here is derived from an EMBL/GenBank/DDBJ whole genome shotgun (WGS) entry which is preliminary data.</text>
</comment>
<dbReference type="OrthoDB" id="978343at2759"/>
<accession>A0A9W7M159</accession>
<dbReference type="EMBL" id="BSYR01000019">
    <property type="protein sequence ID" value="GMI83796.1"/>
    <property type="molecule type" value="Genomic_DNA"/>
</dbReference>
<name>A0A9W7M159_HIBTR</name>
<evidence type="ECO:0000313" key="3">
    <source>
        <dbReference type="Proteomes" id="UP001165190"/>
    </source>
</evidence>
<proteinExistence type="predicted"/>
<dbReference type="Proteomes" id="UP001165190">
    <property type="component" value="Unassembled WGS sequence"/>
</dbReference>
<dbReference type="AlphaFoldDB" id="A0A9W7M159"/>
<sequence length="213" mass="23954">MVECMSLSLCMKKLALWKTTTFKPLMTHDELEPVMATMGFVGLPPYQGSSGGLAWKEYVYHAARRPKSLSSSRSTTDEPPSAATELRRPKLPFPRIDGVHIYTYRAFLDAVNFHIQMWNISDVFHIRGMPIQPSDRCRRWRCMKDGSNFVYSDGTLEVPTYNLYQSIKPNSDSSNGDGGRNDDEDYGSGGIRDKGNSDRTGCFVPLKDIIVAV</sequence>
<protein>
    <submittedName>
        <fullName evidence="2">Uncharacterized protein</fullName>
    </submittedName>
</protein>
<organism evidence="2 3">
    <name type="scientific">Hibiscus trionum</name>
    <name type="common">Flower of an hour</name>
    <dbReference type="NCBI Taxonomy" id="183268"/>
    <lineage>
        <taxon>Eukaryota</taxon>
        <taxon>Viridiplantae</taxon>
        <taxon>Streptophyta</taxon>
        <taxon>Embryophyta</taxon>
        <taxon>Tracheophyta</taxon>
        <taxon>Spermatophyta</taxon>
        <taxon>Magnoliopsida</taxon>
        <taxon>eudicotyledons</taxon>
        <taxon>Gunneridae</taxon>
        <taxon>Pentapetalae</taxon>
        <taxon>rosids</taxon>
        <taxon>malvids</taxon>
        <taxon>Malvales</taxon>
        <taxon>Malvaceae</taxon>
        <taxon>Malvoideae</taxon>
        <taxon>Hibiscus</taxon>
    </lineage>
</organism>